<dbReference type="PANTHER" id="PTHR43792">
    <property type="entry name" value="GNAT FAMILY, PUTATIVE (AFU_ORTHOLOGUE AFUA_3G00765)-RELATED-RELATED"/>
    <property type="match status" value="1"/>
</dbReference>
<feature type="region of interest" description="Disordered" evidence="1">
    <location>
        <begin position="153"/>
        <end position="177"/>
    </location>
</feature>
<dbReference type="SUPFAM" id="SSF55729">
    <property type="entry name" value="Acyl-CoA N-acyltransferases (Nat)"/>
    <property type="match status" value="1"/>
</dbReference>
<organism evidence="3 4">
    <name type="scientific">Tropicibacter oceani</name>
    <dbReference type="NCBI Taxonomy" id="3058420"/>
    <lineage>
        <taxon>Bacteria</taxon>
        <taxon>Pseudomonadati</taxon>
        <taxon>Pseudomonadota</taxon>
        <taxon>Alphaproteobacteria</taxon>
        <taxon>Rhodobacterales</taxon>
        <taxon>Roseobacteraceae</taxon>
        <taxon>Tropicibacter</taxon>
    </lineage>
</organism>
<dbReference type="InterPro" id="IPR016181">
    <property type="entry name" value="Acyl_CoA_acyltransferase"/>
</dbReference>
<dbReference type="Proteomes" id="UP001241605">
    <property type="component" value="Chromosome"/>
</dbReference>
<proteinExistence type="predicted"/>
<evidence type="ECO:0000313" key="4">
    <source>
        <dbReference type="Proteomes" id="UP001241605"/>
    </source>
</evidence>
<dbReference type="Gene3D" id="3.40.630.30">
    <property type="match status" value="1"/>
</dbReference>
<feature type="domain" description="N-acetyltransferase" evidence="2">
    <location>
        <begin position="11"/>
        <end position="168"/>
    </location>
</feature>
<dbReference type="Pfam" id="PF13302">
    <property type="entry name" value="Acetyltransf_3"/>
    <property type="match status" value="1"/>
</dbReference>
<protein>
    <submittedName>
        <fullName evidence="3">GNAT family N-acetyltransferase</fullName>
    </submittedName>
</protein>
<evidence type="ECO:0000313" key="3">
    <source>
        <dbReference type="EMBL" id="WGW04257.1"/>
    </source>
</evidence>
<accession>A0ABY8QKB0</accession>
<gene>
    <name evidence="3" type="ORF">QF118_01590</name>
</gene>
<name>A0ABY8QKB0_9RHOB</name>
<keyword evidence="4" id="KW-1185">Reference proteome</keyword>
<dbReference type="RefSeq" id="WP_282300887.1">
    <property type="nucleotide sequence ID" value="NZ_CP124616.1"/>
</dbReference>
<evidence type="ECO:0000256" key="1">
    <source>
        <dbReference type="SAM" id="MobiDB-lite"/>
    </source>
</evidence>
<dbReference type="EMBL" id="CP124616">
    <property type="protein sequence ID" value="WGW04257.1"/>
    <property type="molecule type" value="Genomic_DNA"/>
</dbReference>
<reference evidence="3 4" key="1">
    <citation type="submission" date="2023-05" db="EMBL/GenBank/DDBJ databases">
        <title>YMD87, complete Genome.</title>
        <authorList>
            <person name="Zhang J."/>
            <person name="Xu X."/>
        </authorList>
    </citation>
    <scope>NUCLEOTIDE SEQUENCE [LARGE SCALE GENOMIC DNA]</scope>
    <source>
        <strain evidence="3 4">YMD87</strain>
    </source>
</reference>
<dbReference type="InterPro" id="IPR000182">
    <property type="entry name" value="GNAT_dom"/>
</dbReference>
<dbReference type="PANTHER" id="PTHR43792:SF1">
    <property type="entry name" value="N-ACETYLTRANSFERASE DOMAIN-CONTAINING PROTEIN"/>
    <property type="match status" value="1"/>
</dbReference>
<evidence type="ECO:0000259" key="2">
    <source>
        <dbReference type="PROSITE" id="PS51186"/>
    </source>
</evidence>
<dbReference type="InterPro" id="IPR051531">
    <property type="entry name" value="N-acetyltransferase"/>
</dbReference>
<sequence length="177" mass="19381">MPAPTLHTSRLTLRPHVLSDMDPFWEFHQSDRASYVGAPKTRTHQWYGLASEVGSWDMMGHGGWGVDTKAGQFVGQVAITQPPHFPEREIGWTLFDGVDGRGYAFEAASAALTWAWGQGFETLVSYIHPDNARSIALATRLGAQHDAQAELPTGETAAETLVYRHSPDTDGSPEAYA</sequence>
<dbReference type="PROSITE" id="PS51186">
    <property type="entry name" value="GNAT"/>
    <property type="match status" value="1"/>
</dbReference>